<feature type="transmembrane region" description="Helical" evidence="1">
    <location>
        <begin position="384"/>
        <end position="403"/>
    </location>
</feature>
<sequence length="410" mass="45146">MESVKSNAVSYGVILSACLLVVLGDLRSLISPTGYWALWGVVVLVGFLAAPERLNLKVSRELGIYMLGFLLLFFAFGLSALVNLDVQTFYQALKVMCIGLVFVCIYTHSQRLEQSSYFSISAISICVGFCCFFFAKYFLVGLYIELGDGRQGSQFAYPGVLWKTCAFFAGFVIIGMLFDAKNKVVSLLVLMAALYVLVMDSSRTGFIVFLFELILIFLLSVHVRPQVTLLLCFLGLIAVTTGLILYSSGYDFMNMNDSPLVVDRLAAGDPIRSRMLADGLNQFESCMPFGCGFGSTTTQVDGEPMVVHNAFLTSGGDMGALGLIGLLILVFTPLLIFISRLWRYAKYQYKEKQVFIYSVAAFGGSLGFALLLMLHPFSTELSEWGIWMIMTSALSVLSHQFLVGEQGPQS</sequence>
<name>A0ABT4WK96_PSEFR</name>
<feature type="transmembrane region" description="Helical" evidence="1">
    <location>
        <begin position="228"/>
        <end position="246"/>
    </location>
</feature>
<comment type="caution">
    <text evidence="2">The sequence shown here is derived from an EMBL/GenBank/DDBJ whole genome shotgun (WGS) entry which is preliminary data.</text>
</comment>
<evidence type="ECO:0000313" key="2">
    <source>
        <dbReference type="EMBL" id="MDA7020430.1"/>
    </source>
</evidence>
<dbReference type="EMBL" id="JAQJVI010000001">
    <property type="protein sequence ID" value="MDA7020430.1"/>
    <property type="molecule type" value="Genomic_DNA"/>
</dbReference>
<keyword evidence="3" id="KW-1185">Reference proteome</keyword>
<dbReference type="Proteomes" id="UP001212337">
    <property type="component" value="Unassembled WGS sequence"/>
</dbReference>
<dbReference type="InterPro" id="IPR051533">
    <property type="entry name" value="WaaL-like"/>
</dbReference>
<dbReference type="GeneID" id="89543999"/>
<accession>A0ABT4WK96</accession>
<feature type="transmembrane region" description="Helical" evidence="1">
    <location>
        <begin position="320"/>
        <end position="342"/>
    </location>
</feature>
<feature type="transmembrane region" description="Helical" evidence="1">
    <location>
        <begin position="205"/>
        <end position="221"/>
    </location>
</feature>
<dbReference type="PANTHER" id="PTHR37422:SF13">
    <property type="entry name" value="LIPOPOLYSACCHARIDE BIOSYNTHESIS PROTEIN PA4999-RELATED"/>
    <property type="match status" value="1"/>
</dbReference>
<evidence type="ECO:0000256" key="1">
    <source>
        <dbReference type="SAM" id="Phobius"/>
    </source>
</evidence>
<feature type="transmembrane region" description="Helical" evidence="1">
    <location>
        <begin position="62"/>
        <end position="82"/>
    </location>
</feature>
<reference evidence="2 3" key="1">
    <citation type="submission" date="2023-01" db="EMBL/GenBank/DDBJ databases">
        <title>Effects of deletion of Siderophore biosynthase gene in Pseudomonas fragi on quorum sensing and spoliage ability.</title>
        <authorList>
            <person name="Cui F."/>
            <person name="Wang D."/>
            <person name="Liu J."/>
            <person name="Wang Q."/>
            <person name="Li T."/>
            <person name="Li J."/>
        </authorList>
    </citation>
    <scope>NUCLEOTIDE SEQUENCE [LARGE SCALE GENOMIC DNA]</scope>
    <source>
        <strain evidence="2 3">MS-10</strain>
    </source>
</reference>
<keyword evidence="1" id="KW-1133">Transmembrane helix</keyword>
<protein>
    <recommendedName>
        <fullName evidence="4">Polymerase</fullName>
    </recommendedName>
</protein>
<keyword evidence="1" id="KW-0812">Transmembrane</keyword>
<feature type="transmembrane region" description="Helical" evidence="1">
    <location>
        <begin position="160"/>
        <end position="177"/>
    </location>
</feature>
<dbReference type="RefSeq" id="WP_138738852.1">
    <property type="nucleotide sequence ID" value="NZ_JAQJVI010000001.1"/>
</dbReference>
<dbReference type="PROSITE" id="PS51257">
    <property type="entry name" value="PROKAR_LIPOPROTEIN"/>
    <property type="match status" value="1"/>
</dbReference>
<evidence type="ECO:0008006" key="4">
    <source>
        <dbReference type="Google" id="ProtNLM"/>
    </source>
</evidence>
<feature type="transmembrane region" description="Helical" evidence="1">
    <location>
        <begin position="118"/>
        <end position="140"/>
    </location>
</feature>
<dbReference type="PANTHER" id="PTHR37422">
    <property type="entry name" value="TEICHURONIC ACID BIOSYNTHESIS PROTEIN TUAE"/>
    <property type="match status" value="1"/>
</dbReference>
<organism evidence="2 3">
    <name type="scientific">Pseudomonas fragi</name>
    <dbReference type="NCBI Taxonomy" id="296"/>
    <lineage>
        <taxon>Bacteria</taxon>
        <taxon>Pseudomonadati</taxon>
        <taxon>Pseudomonadota</taxon>
        <taxon>Gammaproteobacteria</taxon>
        <taxon>Pseudomonadales</taxon>
        <taxon>Pseudomonadaceae</taxon>
        <taxon>Pseudomonas</taxon>
    </lineage>
</organism>
<feature type="transmembrane region" description="Helical" evidence="1">
    <location>
        <begin position="354"/>
        <end position="378"/>
    </location>
</feature>
<evidence type="ECO:0000313" key="3">
    <source>
        <dbReference type="Proteomes" id="UP001212337"/>
    </source>
</evidence>
<feature type="transmembrane region" description="Helical" evidence="1">
    <location>
        <begin position="88"/>
        <end position="106"/>
    </location>
</feature>
<keyword evidence="1" id="KW-0472">Membrane</keyword>
<gene>
    <name evidence="2" type="ORF">PI499_00830</name>
</gene>
<feature type="transmembrane region" description="Helical" evidence="1">
    <location>
        <begin position="34"/>
        <end position="50"/>
    </location>
</feature>
<proteinExistence type="predicted"/>
<feature type="transmembrane region" description="Helical" evidence="1">
    <location>
        <begin position="184"/>
        <end position="199"/>
    </location>
</feature>